<evidence type="ECO:0000313" key="2">
    <source>
        <dbReference type="Proteomes" id="UP000035656"/>
    </source>
</evidence>
<accession>A0A0G4ARL5</accession>
<protein>
    <submittedName>
        <fullName evidence="1">Uncharacterized protein</fullName>
    </submittedName>
</protein>
<evidence type="ECO:0000313" key="1">
    <source>
        <dbReference type="EMBL" id="AKM78361.1"/>
    </source>
</evidence>
<sequence>MFCWKYNIPSFDDGILVLGIKKPGLELGFVF</sequence>
<gene>
    <name evidence="1" type="ORF">UX70_C0001G0650</name>
</gene>
<dbReference type="KEGG" id="pwo:UX70_C0001G0650"/>
<reference evidence="1 2" key="1">
    <citation type="journal article" date="2015" name="Nature">
        <title>rRNA introns, odd ribosomes, and small enigmatic genomes across a large radiation of phyla.</title>
        <authorList>
            <person name="Brown C.T."/>
            <person name="Hug L.A."/>
            <person name="Thomas B.C."/>
            <person name="Sharon I."/>
            <person name="Castelle C.J."/>
            <person name="Singh A."/>
            <person name="Wilkins M.J."/>
            <person name="Williams K.H."/>
            <person name="Banfield J.F."/>
        </authorList>
    </citation>
    <scope>NUCLEOTIDE SEQUENCE [LARGE SCALE GENOMIC DNA]</scope>
</reference>
<dbReference type="AlphaFoldDB" id="A0A0G4ARL5"/>
<proteinExistence type="predicted"/>
<organism evidence="1 2">
    <name type="scientific">Candidatus Wolfebacteria bacterium GW2011_GWB1_47_1</name>
    <dbReference type="NCBI Taxonomy" id="1619007"/>
    <lineage>
        <taxon>Bacteria</taxon>
        <taxon>Candidatus Wolfeibacteriota</taxon>
    </lineage>
</organism>
<dbReference type="Proteomes" id="UP000035656">
    <property type="component" value="Chromosome"/>
</dbReference>
<name>A0A0G4ARL5_9BACT</name>
<dbReference type="EMBL" id="CP011209">
    <property type="protein sequence ID" value="AKM78361.1"/>
    <property type="molecule type" value="Genomic_DNA"/>
</dbReference>